<evidence type="ECO:0000259" key="15">
    <source>
        <dbReference type="Pfam" id="PF07687"/>
    </source>
</evidence>
<evidence type="ECO:0000256" key="14">
    <source>
        <dbReference type="ARBA" id="ARBA00051301"/>
    </source>
</evidence>
<comment type="cofactor">
    <cofactor evidence="2">
        <name>Zn(2+)</name>
        <dbReference type="ChEBI" id="CHEBI:29105"/>
    </cofactor>
</comment>
<comment type="catalytic activity">
    <reaction evidence="14">
        <text>N-succinyl-(2S,6S)-2,6-diaminopimelate + H2O = (2S,6S)-2,6-diaminopimelate + succinate</text>
        <dbReference type="Rhea" id="RHEA:22608"/>
        <dbReference type="ChEBI" id="CHEBI:15377"/>
        <dbReference type="ChEBI" id="CHEBI:30031"/>
        <dbReference type="ChEBI" id="CHEBI:57609"/>
        <dbReference type="ChEBI" id="CHEBI:58087"/>
        <dbReference type="EC" id="3.5.1.18"/>
    </reaction>
</comment>
<dbReference type="PROSITE" id="PS00759">
    <property type="entry name" value="ARGE_DAPE_CPG2_2"/>
    <property type="match status" value="1"/>
</dbReference>
<dbReference type="RefSeq" id="WP_204696150.1">
    <property type="nucleotide sequence ID" value="NZ_JAFBEC010000003.1"/>
</dbReference>
<evidence type="ECO:0000256" key="4">
    <source>
        <dbReference type="ARBA" id="ARBA00006247"/>
    </source>
</evidence>
<dbReference type="EMBL" id="JAFBEC010000003">
    <property type="protein sequence ID" value="MBM7632072.1"/>
    <property type="molecule type" value="Genomic_DNA"/>
</dbReference>
<evidence type="ECO:0000256" key="13">
    <source>
        <dbReference type="ARBA" id="ARBA00023285"/>
    </source>
</evidence>
<dbReference type="GO" id="GO:0009014">
    <property type="term" value="F:succinyl-diaminopimelate desuccinylase activity"/>
    <property type="evidence" value="ECO:0007669"/>
    <property type="project" value="UniProtKB-EC"/>
</dbReference>
<sequence length="376" mass="41425">MKVTQSLVRIPSENPTGSECECAQYVERYLKDLKGITVQVQPVEDQRWNVIATCKGSDASLRPLVILAHMDTVPVEGTWSQQPFGAEIRDGRLYGRGACDMKSGLASALVAFKNVVEQSQPKRDLYLAITVDEEGPFMKGAVALVEEKLIPENAELLVTEPTSNTIAVAHKGTIWYEIVITGKSAHGGHAVVGIDAGHVAAESIMQLKANVTDLPYDHERFGKPTLSVGTIHGGEKTNMVAGSVRMELDFRLVAPMTQEEADELVDRSLQTACRKFKGASYHVNHYGYPRPPIDSNLESDLLKRLESTYETTLKEAAPQTGFPAYTDASMIALKTGNRDLFVFGPANLEQAHRIDEYVEVQQIEDCVNVLEEFMKT</sequence>
<gene>
    <name evidence="16" type="ORF">JOD17_001165</name>
</gene>
<evidence type="ECO:0000313" key="16">
    <source>
        <dbReference type="EMBL" id="MBM7632072.1"/>
    </source>
</evidence>
<dbReference type="SUPFAM" id="SSF55031">
    <property type="entry name" value="Bacterial exopeptidase dimerisation domain"/>
    <property type="match status" value="1"/>
</dbReference>
<comment type="cofactor">
    <cofactor evidence="1">
        <name>Co(2+)</name>
        <dbReference type="ChEBI" id="CHEBI:48828"/>
    </cofactor>
</comment>
<keyword evidence="10" id="KW-0862">Zinc</keyword>
<dbReference type="NCBIfam" id="TIGR01910">
    <property type="entry name" value="DapE-ArgE"/>
    <property type="match status" value="1"/>
</dbReference>
<organism evidence="16 17">
    <name type="scientific">Geomicrobium sediminis</name>
    <dbReference type="NCBI Taxonomy" id="1347788"/>
    <lineage>
        <taxon>Bacteria</taxon>
        <taxon>Bacillati</taxon>
        <taxon>Bacillota</taxon>
        <taxon>Bacilli</taxon>
        <taxon>Bacillales</taxon>
        <taxon>Geomicrobium</taxon>
    </lineage>
</organism>
<keyword evidence="8" id="KW-0479">Metal-binding</keyword>
<comment type="caution">
    <text evidence="16">The sequence shown here is derived from an EMBL/GenBank/DDBJ whole genome shotgun (WGS) entry which is preliminary data.</text>
</comment>
<feature type="domain" description="Peptidase M20 dimerisation" evidence="15">
    <location>
        <begin position="168"/>
        <end position="273"/>
    </location>
</feature>
<evidence type="ECO:0000256" key="1">
    <source>
        <dbReference type="ARBA" id="ARBA00001941"/>
    </source>
</evidence>
<protein>
    <recommendedName>
        <fullName evidence="6">Probable succinyl-diaminopimelate desuccinylase</fullName>
        <ecNumber evidence="5">3.5.1.18</ecNumber>
    </recommendedName>
</protein>
<dbReference type="InterPro" id="IPR050072">
    <property type="entry name" value="Peptidase_M20A"/>
</dbReference>
<dbReference type="InterPro" id="IPR036264">
    <property type="entry name" value="Bact_exopeptidase_dim_dom"/>
</dbReference>
<accession>A0ABS2P9T2</accession>
<keyword evidence="11" id="KW-0220">Diaminopimelate biosynthesis</keyword>
<evidence type="ECO:0000256" key="3">
    <source>
        <dbReference type="ARBA" id="ARBA00005130"/>
    </source>
</evidence>
<dbReference type="EC" id="3.5.1.18" evidence="5"/>
<keyword evidence="12" id="KW-0457">Lysine biosynthesis</keyword>
<keyword evidence="9 16" id="KW-0378">Hydrolase</keyword>
<dbReference type="SUPFAM" id="SSF53187">
    <property type="entry name" value="Zn-dependent exopeptidases"/>
    <property type="match status" value="1"/>
</dbReference>
<evidence type="ECO:0000256" key="11">
    <source>
        <dbReference type="ARBA" id="ARBA00022915"/>
    </source>
</evidence>
<evidence type="ECO:0000256" key="2">
    <source>
        <dbReference type="ARBA" id="ARBA00001947"/>
    </source>
</evidence>
<dbReference type="Pfam" id="PF01546">
    <property type="entry name" value="Peptidase_M20"/>
    <property type="match status" value="1"/>
</dbReference>
<dbReference type="InterPro" id="IPR010182">
    <property type="entry name" value="ArgE/DapE"/>
</dbReference>
<evidence type="ECO:0000256" key="12">
    <source>
        <dbReference type="ARBA" id="ARBA00023154"/>
    </source>
</evidence>
<dbReference type="InterPro" id="IPR001261">
    <property type="entry name" value="ArgE/DapE_CS"/>
</dbReference>
<dbReference type="InterPro" id="IPR002933">
    <property type="entry name" value="Peptidase_M20"/>
</dbReference>
<name>A0ABS2P9T2_9BACL</name>
<dbReference type="PANTHER" id="PTHR43808">
    <property type="entry name" value="ACETYLORNITHINE DEACETYLASE"/>
    <property type="match status" value="1"/>
</dbReference>
<dbReference type="InterPro" id="IPR011650">
    <property type="entry name" value="Peptidase_M20_dimer"/>
</dbReference>
<dbReference type="PANTHER" id="PTHR43808:SF8">
    <property type="entry name" value="PEPTIDASE M20 DIMERISATION DOMAIN-CONTAINING PROTEIN"/>
    <property type="match status" value="1"/>
</dbReference>
<evidence type="ECO:0000256" key="7">
    <source>
        <dbReference type="ARBA" id="ARBA00022605"/>
    </source>
</evidence>
<evidence type="ECO:0000256" key="5">
    <source>
        <dbReference type="ARBA" id="ARBA00011921"/>
    </source>
</evidence>
<evidence type="ECO:0000256" key="9">
    <source>
        <dbReference type="ARBA" id="ARBA00022801"/>
    </source>
</evidence>
<reference evidence="16 17" key="1">
    <citation type="submission" date="2021-01" db="EMBL/GenBank/DDBJ databases">
        <title>Genomic Encyclopedia of Type Strains, Phase IV (KMG-IV): sequencing the most valuable type-strain genomes for metagenomic binning, comparative biology and taxonomic classification.</title>
        <authorList>
            <person name="Goeker M."/>
        </authorList>
    </citation>
    <scope>NUCLEOTIDE SEQUENCE [LARGE SCALE GENOMIC DNA]</scope>
    <source>
        <strain evidence="16 17">DSM 25540</strain>
    </source>
</reference>
<dbReference type="Gene3D" id="3.40.630.10">
    <property type="entry name" value="Zn peptidases"/>
    <property type="match status" value="2"/>
</dbReference>
<comment type="pathway">
    <text evidence="3">Amino-acid biosynthesis; L-lysine biosynthesis via DAP pathway; LL-2,6-diaminopimelate from (S)-tetrahydrodipicolinate (succinylase route): step 3/3.</text>
</comment>
<dbReference type="Gene3D" id="3.30.70.360">
    <property type="match status" value="1"/>
</dbReference>
<dbReference type="Pfam" id="PF07687">
    <property type="entry name" value="M20_dimer"/>
    <property type="match status" value="1"/>
</dbReference>
<dbReference type="Proteomes" id="UP000741863">
    <property type="component" value="Unassembled WGS sequence"/>
</dbReference>
<comment type="similarity">
    <text evidence="4">Belongs to the peptidase M20A family.</text>
</comment>
<evidence type="ECO:0000256" key="8">
    <source>
        <dbReference type="ARBA" id="ARBA00022723"/>
    </source>
</evidence>
<proteinExistence type="inferred from homology"/>
<evidence type="ECO:0000256" key="10">
    <source>
        <dbReference type="ARBA" id="ARBA00022833"/>
    </source>
</evidence>
<keyword evidence="17" id="KW-1185">Reference proteome</keyword>
<evidence type="ECO:0000256" key="6">
    <source>
        <dbReference type="ARBA" id="ARBA00016853"/>
    </source>
</evidence>
<dbReference type="CDD" id="cd08659">
    <property type="entry name" value="M20_ArgE_DapE-like"/>
    <property type="match status" value="1"/>
</dbReference>
<keyword evidence="13" id="KW-0170">Cobalt</keyword>
<evidence type="ECO:0000313" key="17">
    <source>
        <dbReference type="Proteomes" id="UP000741863"/>
    </source>
</evidence>
<keyword evidence="7" id="KW-0028">Amino-acid biosynthesis</keyword>